<evidence type="ECO:0000313" key="2">
    <source>
        <dbReference type="Proteomes" id="UP000800035"/>
    </source>
</evidence>
<dbReference type="InterPro" id="IPR053206">
    <property type="entry name" value="Dimeric_xanthone_biosynth"/>
</dbReference>
<accession>A0A6A5TSN9</accession>
<sequence length="236" mass="26321">MPNNQPTTNPPRYNWEREPIPLIPTPYHITHATDQYTRAASEKALVHNALIRALNSIYIRAPHVPITDYPNFMKYCLAAHEALTTYLQAEAEVFIPELERQTGVPGLLRANAEHHRAFSVGIAAWGNWLSSIATRKNNFSPDMCRTLMDDFLPALATHFNDGVAGVLLSRTKTLPVLWANHDGEFEGGGSRLFPQLSGVTGWGLRNMGRVNKEVWVYGTVGLNGRARVLRYAGEGM</sequence>
<proteinExistence type="predicted"/>
<gene>
    <name evidence="1" type="ORF">CC80DRAFT_416794</name>
</gene>
<dbReference type="EMBL" id="ML976997">
    <property type="protein sequence ID" value="KAF1954692.1"/>
    <property type="molecule type" value="Genomic_DNA"/>
</dbReference>
<protein>
    <recommendedName>
        <fullName evidence="3">Hemerythrin-like domain-containing protein</fullName>
    </recommendedName>
</protein>
<evidence type="ECO:0008006" key="3">
    <source>
        <dbReference type="Google" id="ProtNLM"/>
    </source>
</evidence>
<dbReference type="Proteomes" id="UP000800035">
    <property type="component" value="Unassembled WGS sequence"/>
</dbReference>
<keyword evidence="2" id="KW-1185">Reference proteome</keyword>
<dbReference type="OrthoDB" id="58416at2759"/>
<dbReference type="AlphaFoldDB" id="A0A6A5TSN9"/>
<evidence type="ECO:0000313" key="1">
    <source>
        <dbReference type="EMBL" id="KAF1954692.1"/>
    </source>
</evidence>
<dbReference type="PANTHER" id="PTHR38048">
    <property type="entry name" value="EXPRESSED PROTEIN"/>
    <property type="match status" value="1"/>
</dbReference>
<reference evidence="1" key="1">
    <citation type="journal article" date="2020" name="Stud. Mycol.">
        <title>101 Dothideomycetes genomes: a test case for predicting lifestyles and emergence of pathogens.</title>
        <authorList>
            <person name="Haridas S."/>
            <person name="Albert R."/>
            <person name="Binder M."/>
            <person name="Bloem J."/>
            <person name="Labutti K."/>
            <person name="Salamov A."/>
            <person name="Andreopoulos B."/>
            <person name="Baker S."/>
            <person name="Barry K."/>
            <person name="Bills G."/>
            <person name="Bluhm B."/>
            <person name="Cannon C."/>
            <person name="Castanera R."/>
            <person name="Culley D."/>
            <person name="Daum C."/>
            <person name="Ezra D."/>
            <person name="Gonzalez J."/>
            <person name="Henrissat B."/>
            <person name="Kuo A."/>
            <person name="Liang C."/>
            <person name="Lipzen A."/>
            <person name="Lutzoni F."/>
            <person name="Magnuson J."/>
            <person name="Mondo S."/>
            <person name="Nolan M."/>
            <person name="Ohm R."/>
            <person name="Pangilinan J."/>
            <person name="Park H.-J."/>
            <person name="Ramirez L."/>
            <person name="Alfaro M."/>
            <person name="Sun H."/>
            <person name="Tritt A."/>
            <person name="Yoshinaga Y."/>
            <person name="Zwiers L.-H."/>
            <person name="Turgeon B."/>
            <person name="Goodwin S."/>
            <person name="Spatafora J."/>
            <person name="Crous P."/>
            <person name="Grigoriev I."/>
        </authorList>
    </citation>
    <scope>NUCLEOTIDE SEQUENCE</scope>
    <source>
        <strain evidence="1">CBS 675.92</strain>
    </source>
</reference>
<organism evidence="1 2">
    <name type="scientific">Byssothecium circinans</name>
    <dbReference type="NCBI Taxonomy" id="147558"/>
    <lineage>
        <taxon>Eukaryota</taxon>
        <taxon>Fungi</taxon>
        <taxon>Dikarya</taxon>
        <taxon>Ascomycota</taxon>
        <taxon>Pezizomycotina</taxon>
        <taxon>Dothideomycetes</taxon>
        <taxon>Pleosporomycetidae</taxon>
        <taxon>Pleosporales</taxon>
        <taxon>Massarineae</taxon>
        <taxon>Massarinaceae</taxon>
        <taxon>Byssothecium</taxon>
    </lineage>
</organism>
<dbReference type="PANTHER" id="PTHR38048:SF2">
    <property type="entry name" value="HEMERYTHRIN-LIKE DOMAIN-CONTAINING PROTEIN"/>
    <property type="match status" value="1"/>
</dbReference>
<name>A0A6A5TSN9_9PLEO</name>